<dbReference type="PANTHER" id="PTHR45831:SF2">
    <property type="entry name" value="LD24721P"/>
    <property type="match status" value="1"/>
</dbReference>
<reference evidence="7 8" key="1">
    <citation type="journal article" date="2013" name="Genome Biol.">
        <title>Genome of Acanthamoeba castellanii highlights extensive lateral gene transfer and early evolution of tyrosine kinase signaling.</title>
        <authorList>
            <person name="Clarke M."/>
            <person name="Lohan A.J."/>
            <person name="Liu B."/>
            <person name="Lagkouvardos I."/>
            <person name="Roy S."/>
            <person name="Zafar N."/>
            <person name="Bertelli C."/>
            <person name="Schilde C."/>
            <person name="Kianianmomeni A."/>
            <person name="Burglin T.R."/>
            <person name="Frech C."/>
            <person name="Turcotte B."/>
            <person name="Kopec K.O."/>
            <person name="Synnott J.M."/>
            <person name="Choo C."/>
            <person name="Paponov I."/>
            <person name="Finkler A."/>
            <person name="Soon Heng Tan C."/>
            <person name="Hutchins A.P."/>
            <person name="Weinmeier T."/>
            <person name="Rattei T."/>
            <person name="Chu J.S."/>
            <person name="Gimenez G."/>
            <person name="Irimia M."/>
            <person name="Rigden D.J."/>
            <person name="Fitzpatrick D.A."/>
            <person name="Lorenzo-Morales J."/>
            <person name="Bateman A."/>
            <person name="Chiu C.H."/>
            <person name="Tang P."/>
            <person name="Hegemann P."/>
            <person name="Fromm H."/>
            <person name="Raoult D."/>
            <person name="Greub G."/>
            <person name="Miranda-Saavedra D."/>
            <person name="Chen N."/>
            <person name="Nash P."/>
            <person name="Ginger M.L."/>
            <person name="Horn M."/>
            <person name="Schaap P."/>
            <person name="Caler L."/>
            <person name="Loftus B."/>
        </authorList>
    </citation>
    <scope>NUCLEOTIDE SEQUENCE [LARGE SCALE GENOMIC DNA]</scope>
    <source>
        <strain evidence="7 8">Neff</strain>
    </source>
</reference>
<dbReference type="RefSeq" id="XP_004342095.1">
    <property type="nucleotide sequence ID" value="XM_004342046.1"/>
</dbReference>
<gene>
    <name evidence="7" type="ORF">ACA1_112910</name>
</gene>
<dbReference type="Proteomes" id="UP000011083">
    <property type="component" value="Unassembled WGS sequence"/>
</dbReference>
<feature type="repeat" description="TPR" evidence="4">
    <location>
        <begin position="172"/>
        <end position="205"/>
    </location>
</feature>
<feature type="region of interest" description="Disordered" evidence="5">
    <location>
        <begin position="386"/>
        <end position="408"/>
    </location>
</feature>
<dbReference type="GO" id="GO:0016020">
    <property type="term" value="C:membrane"/>
    <property type="evidence" value="ECO:0007669"/>
    <property type="project" value="TreeGrafter"/>
</dbReference>
<accession>L8H686</accession>
<dbReference type="Pfam" id="PF00515">
    <property type="entry name" value="TPR_1"/>
    <property type="match status" value="1"/>
</dbReference>
<name>L8H686_ACACF</name>
<dbReference type="InterPro" id="IPR019734">
    <property type="entry name" value="TPR_rpt"/>
</dbReference>
<evidence type="ECO:0000259" key="6">
    <source>
        <dbReference type="Pfam" id="PF16546"/>
    </source>
</evidence>
<dbReference type="Gene3D" id="1.20.5.420">
    <property type="entry name" value="Immunoglobulin FC, subunit C"/>
    <property type="match status" value="1"/>
</dbReference>
<evidence type="ECO:0000256" key="3">
    <source>
        <dbReference type="ARBA" id="ARBA00022803"/>
    </source>
</evidence>
<dbReference type="InterPro" id="IPR013105">
    <property type="entry name" value="TPR_2"/>
</dbReference>
<dbReference type="VEuPathDB" id="AmoebaDB:ACA1_112910"/>
<evidence type="ECO:0000313" key="8">
    <source>
        <dbReference type="Proteomes" id="UP000011083"/>
    </source>
</evidence>
<dbReference type="Pfam" id="PF13181">
    <property type="entry name" value="TPR_8"/>
    <property type="match status" value="1"/>
</dbReference>
<dbReference type="EMBL" id="KB007926">
    <property type="protein sequence ID" value="ELR19986.1"/>
    <property type="molecule type" value="Genomic_DNA"/>
</dbReference>
<organism evidence="7 8">
    <name type="scientific">Acanthamoeba castellanii (strain ATCC 30010 / Neff)</name>
    <dbReference type="NCBI Taxonomy" id="1257118"/>
    <lineage>
        <taxon>Eukaryota</taxon>
        <taxon>Amoebozoa</taxon>
        <taxon>Discosea</taxon>
        <taxon>Longamoebia</taxon>
        <taxon>Centramoebida</taxon>
        <taxon>Acanthamoebidae</taxon>
        <taxon>Acanthamoeba</taxon>
    </lineage>
</organism>
<evidence type="ECO:0000256" key="5">
    <source>
        <dbReference type="SAM" id="MobiDB-lite"/>
    </source>
</evidence>
<dbReference type="KEGG" id="acan:ACA1_112910"/>
<keyword evidence="3 4" id="KW-0802">TPR repeat</keyword>
<comment type="similarity">
    <text evidence="1">Belongs to the SGT family.</text>
</comment>
<feature type="compositionally biased region" description="Acidic residues" evidence="5">
    <location>
        <begin position="399"/>
        <end position="408"/>
    </location>
</feature>
<dbReference type="GO" id="GO:0072380">
    <property type="term" value="C:TRC complex"/>
    <property type="evidence" value="ECO:0007669"/>
    <property type="project" value="TreeGrafter"/>
</dbReference>
<evidence type="ECO:0000313" key="7">
    <source>
        <dbReference type="EMBL" id="ELR19986.1"/>
    </source>
</evidence>
<evidence type="ECO:0000256" key="1">
    <source>
        <dbReference type="ARBA" id="ARBA00008175"/>
    </source>
</evidence>
<keyword evidence="2" id="KW-0677">Repeat</keyword>
<evidence type="ECO:0000256" key="2">
    <source>
        <dbReference type="ARBA" id="ARBA00022737"/>
    </source>
</evidence>
<dbReference type="Gene3D" id="1.25.40.10">
    <property type="entry name" value="Tetratricopeptide repeat domain"/>
    <property type="match status" value="1"/>
</dbReference>
<dbReference type="SMART" id="SM00028">
    <property type="entry name" value="TPR"/>
    <property type="match status" value="3"/>
</dbReference>
<proteinExistence type="inferred from homology"/>
<dbReference type="Pfam" id="PF07719">
    <property type="entry name" value="TPR_2"/>
    <property type="match status" value="1"/>
</dbReference>
<dbReference type="OMA" id="LAIKDCH"/>
<sequence length="408" mass="43910">MDAPKDLELMHKRVVFSILQYLNGLTQGGAAVPAGLDKEGLEVAVQCIASAFGVDPANSEHQSQFAVPFQLTDIYNYGLLHLAQAAEAPKPTATPAGQEVPKELEGKFQTFLNVLEGKGFFTGLTKGTTEYQDRYNLAKQRFLSQYSGSTQTTPAPAPAPAAVDPAVQLQEAEKFKALGNEKLSSGQPAEAIELYNKAIALNPNNAVYYGNRAAAHSTLQQHENAILDCKRAIELDPKYLKAYSRLGFSLFSLGKYTEAIDLGYKRVLEIDPENTAAQESMRLCQQKLGQSAPQAAAPAASPLGGPGMAGLAQMMSSPEMQNSMRQMFGGSDGAPPDLNNLLGNPQVMNAAQQMMSSPQFSQILNNPLFMNMAQNLMQNPSQLNQMFSQMGGPAGAQQGEDDDENAQQ</sequence>
<keyword evidence="8" id="KW-1185">Reference proteome</keyword>
<evidence type="ECO:0000256" key="4">
    <source>
        <dbReference type="PROSITE-ProRule" id="PRU00339"/>
    </source>
</evidence>
<protein>
    <submittedName>
        <fullName evidence="7">Tetratricopeptide repeat domain containing protein</fullName>
    </submittedName>
</protein>
<dbReference type="InterPro" id="IPR032374">
    <property type="entry name" value="SGTA_dimer"/>
</dbReference>
<dbReference type="PROSITE" id="PS50005">
    <property type="entry name" value="TPR"/>
    <property type="match status" value="1"/>
</dbReference>
<dbReference type="InterPro" id="IPR047150">
    <property type="entry name" value="SGT"/>
</dbReference>
<dbReference type="STRING" id="1257118.L8H686"/>
<dbReference type="OrthoDB" id="2335338at2759"/>
<dbReference type="PANTHER" id="PTHR45831">
    <property type="entry name" value="LD24721P"/>
    <property type="match status" value="1"/>
</dbReference>
<dbReference type="AlphaFoldDB" id="L8H686"/>
<dbReference type="GeneID" id="14920825"/>
<dbReference type="GO" id="GO:0006620">
    <property type="term" value="P:post-translational protein targeting to endoplasmic reticulum membrane"/>
    <property type="evidence" value="ECO:0007669"/>
    <property type="project" value="TreeGrafter"/>
</dbReference>
<dbReference type="Pfam" id="PF16546">
    <property type="entry name" value="SGTA_dimer"/>
    <property type="match status" value="1"/>
</dbReference>
<dbReference type="InterPro" id="IPR011990">
    <property type="entry name" value="TPR-like_helical_dom_sf"/>
</dbReference>
<dbReference type="GO" id="GO:0060090">
    <property type="term" value="F:molecular adaptor activity"/>
    <property type="evidence" value="ECO:0007669"/>
    <property type="project" value="TreeGrafter"/>
</dbReference>
<feature type="domain" description="SGTA homodimerisation" evidence="6">
    <location>
        <begin position="11"/>
        <end position="76"/>
    </location>
</feature>
<dbReference type="SUPFAM" id="SSF48452">
    <property type="entry name" value="TPR-like"/>
    <property type="match status" value="1"/>
</dbReference>